<sequence length="551" mass="59316">MSYQGYTMPPPSGGLDLVTPIDNMEPQTALELTNIFPGAGAPTVRLGYTTFTTSGATIPTTPIRFMHEYPLKGGTAQLIAGTDAKLYSISSLGVVTDITRAAGAYSAGNWNKELFAGNIYLCNGTDAPQVYTGTGVAIDIYASGVTGGLTTLAQVASYRERLYFAQKNTCLMWYHTGAGSIRDTFATGPAVGLGSYDFSYVFRRGGFLSFIGSYTNTKGVSTQDLFMAVSSEGEVVLYSGASPDDTAWTLVAHFVIGKPLGRKAFVRVNQDVWIITQQGIIPVSALFETDPEQALNIVSLRVNPLITQYATQASSAELWGGFFWPQGRRVYITLPDSASSATLLVYSLDTKAWTQFVLFNGEHAVASCKYLNLPFYGSNTGAIYQGETGYADAVTSTTSQSITFSCRTAFSFYGARGNYKAFKDIRPLLKGKRGVTLNLGLDTDFKRQAVLTQVTTPAATFTAWGARWGSDGVARTAFIYPGDVPPVAPSPATITVPVYFQPWSADVEYIYDRYAIAGQGHSAAIRVGGSIKNSSLQFLGFEIRYDLGGQV</sequence>
<organism evidence="1">
    <name type="scientific">uncultured Caudovirales phage</name>
    <dbReference type="NCBI Taxonomy" id="2100421"/>
    <lineage>
        <taxon>Viruses</taxon>
        <taxon>Duplodnaviria</taxon>
        <taxon>Heunggongvirae</taxon>
        <taxon>Uroviricota</taxon>
        <taxon>Caudoviricetes</taxon>
        <taxon>Peduoviridae</taxon>
        <taxon>Maltschvirus</taxon>
        <taxon>Maltschvirus maltsch</taxon>
    </lineage>
</organism>
<accession>A0A6J5P4B3</accession>
<name>A0A6J5P4B3_9CAUD</name>
<gene>
    <name evidence="1" type="ORF">UFOVP851_50</name>
</gene>
<dbReference type="EMBL" id="LR796790">
    <property type="protein sequence ID" value="CAB4166760.1"/>
    <property type="molecule type" value="Genomic_DNA"/>
</dbReference>
<protein>
    <submittedName>
        <fullName evidence="1">Uncharacterized protein</fullName>
    </submittedName>
</protein>
<proteinExistence type="predicted"/>
<reference evidence="1" key="1">
    <citation type="submission" date="2020-04" db="EMBL/GenBank/DDBJ databases">
        <authorList>
            <person name="Chiriac C."/>
            <person name="Salcher M."/>
            <person name="Ghai R."/>
            <person name="Kavagutti S V."/>
        </authorList>
    </citation>
    <scope>NUCLEOTIDE SEQUENCE</scope>
</reference>
<evidence type="ECO:0000313" key="1">
    <source>
        <dbReference type="EMBL" id="CAB4166760.1"/>
    </source>
</evidence>